<keyword evidence="3" id="KW-1185">Reference proteome</keyword>
<dbReference type="EMBL" id="BSXU01000781">
    <property type="protein sequence ID" value="GMG21748.1"/>
    <property type="molecule type" value="Genomic_DNA"/>
</dbReference>
<feature type="compositionally biased region" description="Basic residues" evidence="1">
    <location>
        <begin position="380"/>
        <end position="390"/>
    </location>
</feature>
<evidence type="ECO:0000256" key="1">
    <source>
        <dbReference type="SAM" id="MobiDB-lite"/>
    </source>
</evidence>
<feature type="region of interest" description="Disordered" evidence="1">
    <location>
        <begin position="93"/>
        <end position="154"/>
    </location>
</feature>
<reference evidence="2" key="1">
    <citation type="submission" date="2023-04" db="EMBL/GenBank/DDBJ databases">
        <title>Ambrosiozyma monospora NBRC 1965.</title>
        <authorList>
            <person name="Ichikawa N."/>
            <person name="Sato H."/>
            <person name="Tonouchi N."/>
        </authorList>
    </citation>
    <scope>NUCLEOTIDE SEQUENCE</scope>
    <source>
        <strain evidence="2">NBRC 1965</strain>
    </source>
</reference>
<dbReference type="AlphaFoldDB" id="A0A9W6YW65"/>
<evidence type="ECO:0000313" key="3">
    <source>
        <dbReference type="Proteomes" id="UP001165063"/>
    </source>
</evidence>
<proteinExistence type="predicted"/>
<feature type="region of interest" description="Disordered" evidence="1">
    <location>
        <begin position="380"/>
        <end position="415"/>
    </location>
</feature>
<feature type="compositionally biased region" description="Low complexity" evidence="1">
    <location>
        <begin position="1"/>
        <end position="34"/>
    </location>
</feature>
<feature type="compositionally biased region" description="Polar residues" evidence="1">
    <location>
        <begin position="393"/>
        <end position="406"/>
    </location>
</feature>
<feature type="region of interest" description="Disordered" evidence="1">
    <location>
        <begin position="282"/>
        <end position="310"/>
    </location>
</feature>
<dbReference type="Proteomes" id="UP001165063">
    <property type="component" value="Unassembled WGS sequence"/>
</dbReference>
<organism evidence="2 3">
    <name type="scientific">Ambrosiozyma monospora</name>
    <name type="common">Yeast</name>
    <name type="synonym">Endomycopsis monosporus</name>
    <dbReference type="NCBI Taxonomy" id="43982"/>
    <lineage>
        <taxon>Eukaryota</taxon>
        <taxon>Fungi</taxon>
        <taxon>Dikarya</taxon>
        <taxon>Ascomycota</taxon>
        <taxon>Saccharomycotina</taxon>
        <taxon>Pichiomycetes</taxon>
        <taxon>Pichiales</taxon>
        <taxon>Pichiaceae</taxon>
        <taxon>Ambrosiozyma</taxon>
    </lineage>
</organism>
<feature type="compositionally biased region" description="Low complexity" evidence="1">
    <location>
        <begin position="118"/>
        <end position="146"/>
    </location>
</feature>
<name>A0A9W6YW65_AMBMO</name>
<feature type="region of interest" description="Disordered" evidence="1">
    <location>
        <begin position="1"/>
        <end position="75"/>
    </location>
</feature>
<gene>
    <name evidence="2" type="ORF">Amon01_000222300</name>
</gene>
<comment type="caution">
    <text evidence="2">The sequence shown here is derived from an EMBL/GenBank/DDBJ whole genome shotgun (WGS) entry which is preliminary data.</text>
</comment>
<protein>
    <submittedName>
        <fullName evidence="2">Unnamed protein product</fullName>
    </submittedName>
</protein>
<evidence type="ECO:0000313" key="2">
    <source>
        <dbReference type="EMBL" id="GMG21748.1"/>
    </source>
</evidence>
<accession>A0A9W6YW65</accession>
<sequence length="415" mass="44185">MSKSNALPLPLLPPIALSASHPSFSTPSPSSTLTIQESVDDSNEKKEQHGFVTGSPVSSHSHSHSHSHSQTQCSHNPAQISCCESQFRTVKEGENKNTSLSKVKSNKKTETTPNPIFSVSSTGSCSPSSLNSSPSSSSSESVSSNSPITIANTNTKNSIDSFDEFLRCCFESDHLKTNSTSIINDPNSFYCCEGGSPPGNSELVPTSNSEKDSNSMKHHHCHHQGSEFSNLEIPCHDHCFEFCDFDQCCDSAANQPQPVEPSSSLGVNGIFGMSNNGVSSTAPALSSCSAPPPPPPPLNHSVNSSSVCTPNSQKTTTDNSNCSNSDLCSMGCQTPCANCEYSHGNAVSQAGGVGYPSDADKPCLELPEDFAFENFFSHHPHQHQYQHQHQHQFPNRSNQMGSNNGGSMFASPVAA</sequence>